<feature type="region of interest" description="Disordered" evidence="1">
    <location>
        <begin position="1"/>
        <end position="24"/>
    </location>
</feature>
<evidence type="ECO:0000256" key="1">
    <source>
        <dbReference type="SAM" id="MobiDB-lite"/>
    </source>
</evidence>
<feature type="transmembrane region" description="Helical" evidence="2">
    <location>
        <begin position="231"/>
        <end position="248"/>
    </location>
</feature>
<feature type="transmembrane region" description="Helical" evidence="2">
    <location>
        <begin position="464"/>
        <end position="483"/>
    </location>
</feature>
<dbReference type="AlphaFoldDB" id="A0A9R0DT45"/>
<feature type="compositionally biased region" description="Basic and acidic residues" evidence="1">
    <location>
        <begin position="1"/>
        <end position="18"/>
    </location>
</feature>
<protein>
    <submittedName>
        <fullName evidence="4">Uncharacterized protein LOC118263183</fullName>
    </submittedName>
</protein>
<name>A0A9R0DT45_SPOFR</name>
<keyword evidence="2" id="KW-0812">Transmembrane</keyword>
<dbReference type="GeneID" id="118263183"/>
<evidence type="ECO:0000313" key="4">
    <source>
        <dbReference type="RefSeq" id="XP_050553132.1"/>
    </source>
</evidence>
<feature type="transmembrane region" description="Helical" evidence="2">
    <location>
        <begin position="341"/>
        <end position="358"/>
    </location>
</feature>
<keyword evidence="2" id="KW-1133">Transmembrane helix</keyword>
<keyword evidence="3" id="KW-1185">Reference proteome</keyword>
<dbReference type="RefSeq" id="XP_050553132.1">
    <property type="nucleotide sequence ID" value="XM_050697175.1"/>
</dbReference>
<evidence type="ECO:0000256" key="2">
    <source>
        <dbReference type="SAM" id="Phobius"/>
    </source>
</evidence>
<organism evidence="3 4">
    <name type="scientific">Spodoptera frugiperda</name>
    <name type="common">Fall armyworm</name>
    <dbReference type="NCBI Taxonomy" id="7108"/>
    <lineage>
        <taxon>Eukaryota</taxon>
        <taxon>Metazoa</taxon>
        <taxon>Ecdysozoa</taxon>
        <taxon>Arthropoda</taxon>
        <taxon>Hexapoda</taxon>
        <taxon>Insecta</taxon>
        <taxon>Pterygota</taxon>
        <taxon>Neoptera</taxon>
        <taxon>Endopterygota</taxon>
        <taxon>Lepidoptera</taxon>
        <taxon>Glossata</taxon>
        <taxon>Ditrysia</taxon>
        <taxon>Noctuoidea</taxon>
        <taxon>Noctuidae</taxon>
        <taxon>Amphipyrinae</taxon>
        <taxon>Spodoptera</taxon>
    </lineage>
</organism>
<dbReference type="OrthoDB" id="7470116at2759"/>
<feature type="transmembrane region" description="Helical" evidence="2">
    <location>
        <begin position="80"/>
        <end position="104"/>
    </location>
</feature>
<feature type="transmembrane region" description="Helical" evidence="2">
    <location>
        <begin position="503"/>
        <end position="523"/>
    </location>
</feature>
<feature type="transmembrane region" description="Helical" evidence="2">
    <location>
        <begin position="124"/>
        <end position="148"/>
    </location>
</feature>
<sequence>MNRDSRKEIGTTHERDEAPLMTPDNPRFHLHLVAKTSQPSERPIIRSTKWERLSYYRALTATPCKTEIIVMKHVELNVCIWFYVLNVFFITLPHCFVHFFMATYAPEEHLFLIKMVPICFGFKYLLVMAAFCEILLCLDTVMVLFHYLMDGIIRKNPWNRCATKTYFDALLNVTIQCYNLQDFAEAFKNVTLGYDKSSYVTPDKNYIQISQMDYYRHLLHYMNELDVFRNASYFLFLFLGITLFHQLVETKIFWKFLNGCQWGINIVDLITFIYLLAQSIELTEEQKSVIRTSEANKGPSIFSSQFWSADVDVISESITAPAVIHVLTARSTQEISPSTDSATMVISNALIYLFRVVLSNRVRLYVERLILKEVHVEEFYPRNYFFFWTMFYSNFYLGNIFTVLFMGFSGLMEFTMIVVTYHCLIQTVLYEWPKIKIFVFKGVLLTVALFMFVITSIWTRAMLFVYGKGIATMTESIFLYLLYPVGRLVDDYTFHYGSPPTKLRILSLRMVPVYYTFKFYFLMKAVWNVLEDDKYGSLVPHYMWSWFIMVIPLFVGVLVVSYKYLIKQHMTWQFMFRPMPKWGPKEFSERQLRKQFSSRYYISSEVPRLLSRYLITKRESKVYKVDVRYDAQKRSTATKAVGFGAINDDKKII</sequence>
<proteinExistence type="predicted"/>
<accession>A0A9R0DT45</accession>
<keyword evidence="2" id="KW-0472">Membrane</keyword>
<gene>
    <name evidence="4" type="primary">LOC118263183</name>
</gene>
<feature type="transmembrane region" description="Helical" evidence="2">
    <location>
        <begin position="403"/>
        <end position="425"/>
    </location>
</feature>
<dbReference type="Proteomes" id="UP000829999">
    <property type="component" value="Chromosome 12"/>
</dbReference>
<feature type="transmembrane region" description="Helical" evidence="2">
    <location>
        <begin position="379"/>
        <end position="397"/>
    </location>
</feature>
<feature type="transmembrane region" description="Helical" evidence="2">
    <location>
        <begin position="543"/>
        <end position="565"/>
    </location>
</feature>
<feature type="transmembrane region" description="Helical" evidence="2">
    <location>
        <begin position="437"/>
        <end position="458"/>
    </location>
</feature>
<evidence type="ECO:0000313" key="3">
    <source>
        <dbReference type="Proteomes" id="UP000829999"/>
    </source>
</evidence>
<reference evidence="4" key="1">
    <citation type="submission" date="2025-08" db="UniProtKB">
        <authorList>
            <consortium name="RefSeq"/>
        </authorList>
    </citation>
    <scope>IDENTIFICATION</scope>
    <source>
        <tissue evidence="4">Whole larval tissue</tissue>
    </source>
</reference>